<keyword evidence="3" id="KW-1185">Reference proteome</keyword>
<dbReference type="Proteomes" id="UP001178461">
    <property type="component" value="Chromosome 2"/>
</dbReference>
<dbReference type="EMBL" id="OX395127">
    <property type="protein sequence ID" value="CAI5767165.1"/>
    <property type="molecule type" value="Genomic_DNA"/>
</dbReference>
<organism evidence="2 3">
    <name type="scientific">Podarcis lilfordi</name>
    <name type="common">Lilford's wall lizard</name>
    <dbReference type="NCBI Taxonomy" id="74358"/>
    <lineage>
        <taxon>Eukaryota</taxon>
        <taxon>Metazoa</taxon>
        <taxon>Chordata</taxon>
        <taxon>Craniata</taxon>
        <taxon>Vertebrata</taxon>
        <taxon>Euteleostomi</taxon>
        <taxon>Lepidosauria</taxon>
        <taxon>Squamata</taxon>
        <taxon>Bifurcata</taxon>
        <taxon>Unidentata</taxon>
        <taxon>Episquamata</taxon>
        <taxon>Laterata</taxon>
        <taxon>Lacertibaenia</taxon>
        <taxon>Lacertidae</taxon>
        <taxon>Podarcis</taxon>
    </lineage>
</organism>
<protein>
    <submittedName>
        <fullName evidence="2">Uncharacterized protein</fullName>
    </submittedName>
</protein>
<feature type="region of interest" description="Disordered" evidence="1">
    <location>
        <begin position="54"/>
        <end position="116"/>
    </location>
</feature>
<name>A0AA35JW78_9SAUR</name>
<dbReference type="AlphaFoldDB" id="A0AA35JW78"/>
<accession>A0AA35JW78</accession>
<sequence>MGGLASLLREAAEELREISGGCCEVPIRAADSPLLLPPPTQRCRSCARSKQIETHRQEAAFSPPPTAATLSGRGRDTRQPMTPRPPQPLHHRNRAFRVADAEPPLRIGRRVDISAS</sequence>
<gene>
    <name evidence="2" type="ORF">PODLI_1B001077</name>
</gene>
<evidence type="ECO:0000313" key="3">
    <source>
        <dbReference type="Proteomes" id="UP001178461"/>
    </source>
</evidence>
<evidence type="ECO:0000256" key="1">
    <source>
        <dbReference type="SAM" id="MobiDB-lite"/>
    </source>
</evidence>
<proteinExistence type="predicted"/>
<reference evidence="2" key="1">
    <citation type="submission" date="2022-12" db="EMBL/GenBank/DDBJ databases">
        <authorList>
            <person name="Alioto T."/>
            <person name="Alioto T."/>
            <person name="Gomez Garrido J."/>
        </authorList>
    </citation>
    <scope>NUCLEOTIDE SEQUENCE</scope>
</reference>
<evidence type="ECO:0000313" key="2">
    <source>
        <dbReference type="EMBL" id="CAI5767165.1"/>
    </source>
</evidence>